<name>A0AAV1AHN4_VICFA</name>
<gene>
    <name evidence="2" type="ORF">VFH_IV151920</name>
</gene>
<dbReference type="AlphaFoldDB" id="A0AAV1AHN4"/>
<dbReference type="Proteomes" id="UP001157006">
    <property type="component" value="Chromosome 4"/>
</dbReference>
<proteinExistence type="predicted"/>
<dbReference type="EMBL" id="OX451739">
    <property type="protein sequence ID" value="CAI8609821.1"/>
    <property type="molecule type" value="Genomic_DNA"/>
</dbReference>
<feature type="compositionally biased region" description="Basic and acidic residues" evidence="1">
    <location>
        <begin position="102"/>
        <end position="118"/>
    </location>
</feature>
<feature type="region of interest" description="Disordered" evidence="1">
    <location>
        <begin position="77"/>
        <end position="118"/>
    </location>
</feature>
<keyword evidence="3" id="KW-1185">Reference proteome</keyword>
<evidence type="ECO:0000256" key="1">
    <source>
        <dbReference type="SAM" id="MobiDB-lite"/>
    </source>
</evidence>
<sequence>MDDHQMSGENTSGHVVKGRGVNLVHPDTDEVGHELCSPEFPMTGSEFGESYRNDWGAHSYIKAISSLNGWKPDNREVSQNLDNRGNFRTHDRHFPYDVNEEETVRKDQQGLRPFEDKD</sequence>
<protein>
    <submittedName>
        <fullName evidence="2">Uncharacterized protein</fullName>
    </submittedName>
</protein>
<accession>A0AAV1AHN4</accession>
<evidence type="ECO:0000313" key="2">
    <source>
        <dbReference type="EMBL" id="CAI8609821.1"/>
    </source>
</evidence>
<feature type="region of interest" description="Disordered" evidence="1">
    <location>
        <begin position="1"/>
        <end position="34"/>
    </location>
</feature>
<reference evidence="2 3" key="1">
    <citation type="submission" date="2023-01" db="EMBL/GenBank/DDBJ databases">
        <authorList>
            <person name="Kreplak J."/>
        </authorList>
    </citation>
    <scope>NUCLEOTIDE SEQUENCE [LARGE SCALE GENOMIC DNA]</scope>
</reference>
<evidence type="ECO:0000313" key="3">
    <source>
        <dbReference type="Proteomes" id="UP001157006"/>
    </source>
</evidence>
<organism evidence="2 3">
    <name type="scientific">Vicia faba</name>
    <name type="common">Broad bean</name>
    <name type="synonym">Faba vulgaris</name>
    <dbReference type="NCBI Taxonomy" id="3906"/>
    <lineage>
        <taxon>Eukaryota</taxon>
        <taxon>Viridiplantae</taxon>
        <taxon>Streptophyta</taxon>
        <taxon>Embryophyta</taxon>
        <taxon>Tracheophyta</taxon>
        <taxon>Spermatophyta</taxon>
        <taxon>Magnoliopsida</taxon>
        <taxon>eudicotyledons</taxon>
        <taxon>Gunneridae</taxon>
        <taxon>Pentapetalae</taxon>
        <taxon>rosids</taxon>
        <taxon>fabids</taxon>
        <taxon>Fabales</taxon>
        <taxon>Fabaceae</taxon>
        <taxon>Papilionoideae</taxon>
        <taxon>50 kb inversion clade</taxon>
        <taxon>NPAAA clade</taxon>
        <taxon>Hologalegina</taxon>
        <taxon>IRL clade</taxon>
        <taxon>Fabeae</taxon>
        <taxon>Vicia</taxon>
    </lineage>
</organism>